<dbReference type="PROSITE" id="PS51352">
    <property type="entry name" value="THIOREDOXIN_2"/>
    <property type="match status" value="1"/>
</dbReference>
<dbReference type="PANTHER" id="PTHR42852:SF6">
    <property type="entry name" value="THIOL:DISULFIDE INTERCHANGE PROTEIN DSBE"/>
    <property type="match status" value="1"/>
</dbReference>
<dbReference type="EMBL" id="JBHSUW010000001">
    <property type="protein sequence ID" value="MFC6505584.1"/>
    <property type="molecule type" value="Genomic_DNA"/>
</dbReference>
<proteinExistence type="predicted"/>
<dbReference type="InterPro" id="IPR013766">
    <property type="entry name" value="Thioredoxin_domain"/>
</dbReference>
<dbReference type="InterPro" id="IPR017937">
    <property type="entry name" value="Thioredoxin_CS"/>
</dbReference>
<dbReference type="PROSITE" id="PS00194">
    <property type="entry name" value="THIOREDOXIN_1"/>
    <property type="match status" value="1"/>
</dbReference>
<organism evidence="7 8">
    <name type="scientific">Streptomyces plicatus</name>
    <dbReference type="NCBI Taxonomy" id="1922"/>
    <lineage>
        <taxon>Bacteria</taxon>
        <taxon>Bacillati</taxon>
        <taxon>Actinomycetota</taxon>
        <taxon>Actinomycetes</taxon>
        <taxon>Kitasatosporales</taxon>
        <taxon>Streptomycetaceae</taxon>
        <taxon>Streptomyces</taxon>
        <taxon>Streptomyces rochei group</taxon>
    </lineage>
</organism>
<dbReference type="Gene3D" id="3.40.30.10">
    <property type="entry name" value="Glutaredoxin"/>
    <property type="match status" value="1"/>
</dbReference>
<gene>
    <name evidence="7" type="ORF">ACFQFF_30030</name>
</gene>
<dbReference type="SUPFAM" id="SSF52833">
    <property type="entry name" value="Thioredoxin-like"/>
    <property type="match status" value="1"/>
</dbReference>
<evidence type="ECO:0000259" key="6">
    <source>
        <dbReference type="PROSITE" id="PS51352"/>
    </source>
</evidence>
<evidence type="ECO:0000256" key="2">
    <source>
        <dbReference type="ARBA" id="ARBA00022748"/>
    </source>
</evidence>
<dbReference type="RefSeq" id="WP_125537243.1">
    <property type="nucleotide sequence ID" value="NZ_BMUJ01000011.1"/>
</dbReference>
<dbReference type="Proteomes" id="UP001596321">
    <property type="component" value="Unassembled WGS sequence"/>
</dbReference>
<evidence type="ECO:0000256" key="5">
    <source>
        <dbReference type="ARBA" id="ARBA00023284"/>
    </source>
</evidence>
<dbReference type="InterPro" id="IPR036249">
    <property type="entry name" value="Thioredoxin-like_sf"/>
</dbReference>
<evidence type="ECO:0000256" key="3">
    <source>
        <dbReference type="ARBA" id="ARBA00022968"/>
    </source>
</evidence>
<name>A0ABW1Y4P5_STRPL</name>
<keyword evidence="5" id="KW-0676">Redox-active center</keyword>
<sequence>MTTHFPAAAGMARRTALLALPLAVLGAAGCSTGDTNTRSDAAAPRQLLTIAAADRRPAPGIRGETLTGEPVALADYHGKIVLLNVWGSWCAPCRAEAPALQKVHQDTRDQGVVFLGINTRDASQRNALAFEKDYGITYPSLWDPDGRQLLKFKGTVSPSAIPSTIVIDREGRIAARALKALTETELRELLAPVLKEG</sequence>
<dbReference type="CDD" id="cd02966">
    <property type="entry name" value="TlpA_like_family"/>
    <property type="match status" value="1"/>
</dbReference>
<keyword evidence="2" id="KW-0201">Cytochrome c-type biogenesis</keyword>
<keyword evidence="3" id="KW-0812">Transmembrane</keyword>
<feature type="domain" description="Thioredoxin" evidence="6">
    <location>
        <begin position="52"/>
        <end position="195"/>
    </location>
</feature>
<dbReference type="PANTHER" id="PTHR42852">
    <property type="entry name" value="THIOL:DISULFIDE INTERCHANGE PROTEIN DSBE"/>
    <property type="match status" value="1"/>
</dbReference>
<evidence type="ECO:0000313" key="7">
    <source>
        <dbReference type="EMBL" id="MFC6505584.1"/>
    </source>
</evidence>
<evidence type="ECO:0000256" key="1">
    <source>
        <dbReference type="ARBA" id="ARBA00004196"/>
    </source>
</evidence>
<accession>A0ABW1Y4P5</accession>
<keyword evidence="8" id="KW-1185">Reference proteome</keyword>
<reference evidence="8" key="1">
    <citation type="journal article" date="2019" name="Int. J. Syst. Evol. Microbiol.">
        <title>The Global Catalogue of Microorganisms (GCM) 10K type strain sequencing project: providing services to taxonomists for standard genome sequencing and annotation.</title>
        <authorList>
            <consortium name="The Broad Institute Genomics Platform"/>
            <consortium name="The Broad Institute Genome Sequencing Center for Infectious Disease"/>
            <person name="Wu L."/>
            <person name="Ma J."/>
        </authorList>
    </citation>
    <scope>NUCLEOTIDE SEQUENCE [LARGE SCALE GENOMIC DNA]</scope>
    <source>
        <strain evidence="8">JCM 4504</strain>
    </source>
</reference>
<dbReference type="InterPro" id="IPR050553">
    <property type="entry name" value="Thioredoxin_ResA/DsbE_sf"/>
</dbReference>
<protein>
    <submittedName>
        <fullName evidence="7">TlpA family protein disulfide reductase</fullName>
    </submittedName>
</protein>
<dbReference type="Pfam" id="PF00578">
    <property type="entry name" value="AhpC-TSA"/>
    <property type="match status" value="1"/>
</dbReference>
<keyword evidence="4" id="KW-1015">Disulfide bond</keyword>
<comment type="caution">
    <text evidence="7">The sequence shown here is derived from an EMBL/GenBank/DDBJ whole genome shotgun (WGS) entry which is preliminary data.</text>
</comment>
<keyword evidence="3" id="KW-0735">Signal-anchor</keyword>
<dbReference type="InterPro" id="IPR000866">
    <property type="entry name" value="AhpC/TSA"/>
</dbReference>
<comment type="subcellular location">
    <subcellularLocation>
        <location evidence="1">Cell envelope</location>
    </subcellularLocation>
</comment>
<evidence type="ECO:0000256" key="4">
    <source>
        <dbReference type="ARBA" id="ARBA00023157"/>
    </source>
</evidence>
<evidence type="ECO:0000313" key="8">
    <source>
        <dbReference type="Proteomes" id="UP001596321"/>
    </source>
</evidence>